<dbReference type="InterPro" id="IPR020807">
    <property type="entry name" value="PKS_DH"/>
</dbReference>
<dbReference type="SMART" id="SM00826">
    <property type="entry name" value="PKS_DH"/>
    <property type="match status" value="1"/>
</dbReference>
<dbReference type="PROSITE" id="PS52019">
    <property type="entry name" value="PKS_MFAS_DH"/>
    <property type="match status" value="1"/>
</dbReference>
<dbReference type="InterPro" id="IPR016036">
    <property type="entry name" value="Malonyl_transacylase_ACP-bd"/>
</dbReference>
<dbReference type="Pfam" id="PF14765">
    <property type="entry name" value="PS-DH"/>
    <property type="match status" value="1"/>
</dbReference>
<proteinExistence type="predicted"/>
<dbReference type="InterPro" id="IPR049552">
    <property type="entry name" value="PKS_DH_N"/>
</dbReference>
<feature type="active site" description="Proton donor; for dehydratase activity" evidence="2">
    <location>
        <position position="602"/>
    </location>
</feature>
<dbReference type="EMBL" id="WWCW01000316">
    <property type="protein sequence ID" value="MYM91929.1"/>
    <property type="molecule type" value="Genomic_DNA"/>
</dbReference>
<dbReference type="InterPro" id="IPR016035">
    <property type="entry name" value="Acyl_Trfase/lysoPLipase"/>
</dbReference>
<keyword evidence="4" id="KW-0012">Acyltransferase</keyword>
<reference evidence="4 5" key="1">
    <citation type="submission" date="2020-01" db="EMBL/GenBank/DDBJ databases">
        <title>Novel species isolated from a subtropical stream in China.</title>
        <authorList>
            <person name="Lu H."/>
        </authorList>
    </citation>
    <scope>NUCLEOTIDE SEQUENCE [LARGE SCALE GENOMIC DNA]</scope>
    <source>
        <strain evidence="4 5">FT82W</strain>
    </source>
</reference>
<keyword evidence="1 4" id="KW-0808">Transferase</keyword>
<dbReference type="Pfam" id="PF21089">
    <property type="entry name" value="PKS_DH_N"/>
    <property type="match status" value="1"/>
</dbReference>
<feature type="active site" description="Proton acceptor; for dehydratase activity" evidence="2">
    <location>
        <position position="448"/>
    </location>
</feature>
<dbReference type="Gene3D" id="3.10.129.110">
    <property type="entry name" value="Polyketide synthase dehydratase"/>
    <property type="match status" value="1"/>
</dbReference>
<dbReference type="InterPro" id="IPR050091">
    <property type="entry name" value="PKS_NRPS_Biosynth_Enz"/>
</dbReference>
<feature type="non-terminal residue" evidence="4">
    <location>
        <position position="1"/>
    </location>
</feature>
<dbReference type="SUPFAM" id="SSF52151">
    <property type="entry name" value="FabD/lysophospholipase-like"/>
    <property type="match status" value="1"/>
</dbReference>
<dbReference type="Gene3D" id="3.30.70.3290">
    <property type="match status" value="1"/>
</dbReference>
<evidence type="ECO:0000256" key="2">
    <source>
        <dbReference type="PROSITE-ProRule" id="PRU01363"/>
    </source>
</evidence>
<sequence>AATGRSHLAQRLAVVGADTHEVAAGLAAFIEGKPARNLAAGSAGARPKIAGLFTGQGSQYPGMGRSLYDSEPVFRATIDACDGAVGDRLGKRLLDLLYGADTSDAELQQTGFAQPAIFAVELALYRLWESWGVVPDFVCGHSIGEYAAAHVAGMLGFDDAIDLVCARGRLMQSLPAGGTMAAVFASESVVAPMLVPGAGVAIAAVNTPNDVVVSGPEAAVAELVGRLAAVGIDAQSLRVSHAFHSELMRPIVAEFTRIAERPAGQAVLPLFSTVSAARIAPDQLGAQYWGAQIEAPVRFAAAVQAMAADGATVFLEYGPAAILAGMARQSVQGEGLQFLGSLQRGGDGRRAMFDSLARLYAQGVDPDWKAVAAPMGATRVAIPAYPFQRKRYHRAPIVDAGRHAGAAGAAGGGHPYLGQRIHSRLLPKGAALHQALFTVDNPAFLVEHQIFGKIISPAAAHLSMAFAAAGRGACLEDVSFTAPLVVEPEAARIVQLAIEGDGYSLASQPADKPGDAWTVHSAGRIAAPAAAPEALDLAAIRARCSGTMAPADFYALIKTLGYTTGAHFQCIREIAKGAGESLCKVAAVTPIDTGAIHPGLIDSMLQTVLPACESDAVHMLDGESVLIPLHMGRVAIHGSLDQPLWCHSVVKVVGELVKVQLTVCDEAGVPVLTISDFLLKRTDRATLYQELGDGDRGLVHAIEWQPAAPAEPETAPDGWIVFSDRDGWGGAVAARLR</sequence>
<dbReference type="RefSeq" id="WP_161100475.1">
    <property type="nucleotide sequence ID" value="NZ_WWCW01000316.1"/>
</dbReference>
<dbReference type="Proteomes" id="UP000470302">
    <property type="component" value="Unassembled WGS sequence"/>
</dbReference>
<dbReference type="InterPro" id="IPR042104">
    <property type="entry name" value="PKS_dehydratase_sf"/>
</dbReference>
<name>A0A845GGR7_9BURK</name>
<comment type="caution">
    <text evidence="4">The sequence shown here is derived from an EMBL/GenBank/DDBJ whole genome shotgun (WGS) entry which is preliminary data.</text>
</comment>
<dbReference type="PANTHER" id="PTHR43775:SF51">
    <property type="entry name" value="INACTIVE PHENOLPHTHIOCEROL SYNTHESIS POLYKETIDE SYNTHASE TYPE I PKS1-RELATED"/>
    <property type="match status" value="1"/>
</dbReference>
<dbReference type="SMART" id="SM00827">
    <property type="entry name" value="PKS_AT"/>
    <property type="match status" value="1"/>
</dbReference>
<feature type="non-terminal residue" evidence="4">
    <location>
        <position position="737"/>
    </location>
</feature>
<feature type="region of interest" description="N-terminal hotdog fold" evidence="2">
    <location>
        <begin position="414"/>
        <end position="532"/>
    </location>
</feature>
<evidence type="ECO:0000313" key="5">
    <source>
        <dbReference type="Proteomes" id="UP000470302"/>
    </source>
</evidence>
<evidence type="ECO:0000313" key="4">
    <source>
        <dbReference type="EMBL" id="MYM91929.1"/>
    </source>
</evidence>
<dbReference type="GO" id="GO:0006633">
    <property type="term" value="P:fatty acid biosynthetic process"/>
    <property type="evidence" value="ECO:0007669"/>
    <property type="project" value="TreeGrafter"/>
</dbReference>
<organism evidence="4 5">
    <name type="scientific">Duganella vulcania</name>
    <dbReference type="NCBI Taxonomy" id="2692166"/>
    <lineage>
        <taxon>Bacteria</taxon>
        <taxon>Pseudomonadati</taxon>
        <taxon>Pseudomonadota</taxon>
        <taxon>Betaproteobacteria</taxon>
        <taxon>Burkholderiales</taxon>
        <taxon>Oxalobacteraceae</taxon>
        <taxon>Telluria group</taxon>
        <taxon>Duganella</taxon>
    </lineage>
</organism>
<dbReference type="InterPro" id="IPR001227">
    <property type="entry name" value="Ac_transferase_dom_sf"/>
</dbReference>
<evidence type="ECO:0000256" key="1">
    <source>
        <dbReference type="ARBA" id="ARBA00022679"/>
    </source>
</evidence>
<dbReference type="PANTHER" id="PTHR43775">
    <property type="entry name" value="FATTY ACID SYNTHASE"/>
    <property type="match status" value="1"/>
</dbReference>
<dbReference type="SUPFAM" id="SSF55048">
    <property type="entry name" value="Probable ACP-binding domain of malonyl-CoA ACP transacylase"/>
    <property type="match status" value="1"/>
</dbReference>
<dbReference type="Gene3D" id="3.40.366.10">
    <property type="entry name" value="Malonyl-Coenzyme A Acyl Carrier Protein, domain 2"/>
    <property type="match status" value="1"/>
</dbReference>
<evidence type="ECO:0000259" key="3">
    <source>
        <dbReference type="PROSITE" id="PS52019"/>
    </source>
</evidence>
<dbReference type="InterPro" id="IPR049551">
    <property type="entry name" value="PKS_DH_C"/>
</dbReference>
<dbReference type="Pfam" id="PF00698">
    <property type="entry name" value="Acyl_transf_1"/>
    <property type="match status" value="1"/>
</dbReference>
<dbReference type="AlphaFoldDB" id="A0A845GGR7"/>
<gene>
    <name evidence="4" type="ORF">GTP91_32725</name>
</gene>
<feature type="region of interest" description="C-terminal hotdog fold" evidence="2">
    <location>
        <begin position="545"/>
        <end position="688"/>
    </location>
</feature>
<feature type="domain" description="PKS/mFAS DH" evidence="3">
    <location>
        <begin position="414"/>
        <end position="688"/>
    </location>
</feature>
<protein>
    <submittedName>
        <fullName evidence="4">Acyltransferase domain-containing protein</fullName>
    </submittedName>
</protein>
<dbReference type="GO" id="GO:0004312">
    <property type="term" value="F:fatty acid synthase activity"/>
    <property type="evidence" value="ECO:0007669"/>
    <property type="project" value="TreeGrafter"/>
</dbReference>
<accession>A0A845GGR7</accession>
<dbReference type="InterPro" id="IPR049900">
    <property type="entry name" value="PKS_mFAS_DH"/>
</dbReference>
<dbReference type="InterPro" id="IPR014043">
    <property type="entry name" value="Acyl_transferase_dom"/>
</dbReference>